<dbReference type="EMBL" id="BKCP01010515">
    <property type="protein sequence ID" value="GER53409.1"/>
    <property type="molecule type" value="Genomic_DNA"/>
</dbReference>
<comment type="caution">
    <text evidence="1">The sequence shown here is derived from an EMBL/GenBank/DDBJ whole genome shotgun (WGS) entry which is preliminary data.</text>
</comment>
<keyword evidence="2" id="KW-1185">Reference proteome</keyword>
<sequence>MHQLPTGRVFVSKGIVEGLLGFITIGFSGFEEIGFMTSVDGLTVGTVVIGSNMYNYKHHDVEQVLRDKSPEQNTRAARIGKIQVEVESLHRIKIARWTND</sequence>
<reference evidence="2" key="1">
    <citation type="journal article" date="2019" name="Curr. Biol.">
        <title>Genome Sequence of Striga asiatica Provides Insight into the Evolution of Plant Parasitism.</title>
        <authorList>
            <person name="Yoshida S."/>
            <person name="Kim S."/>
            <person name="Wafula E.K."/>
            <person name="Tanskanen J."/>
            <person name="Kim Y.M."/>
            <person name="Honaas L."/>
            <person name="Yang Z."/>
            <person name="Spallek T."/>
            <person name="Conn C.E."/>
            <person name="Ichihashi Y."/>
            <person name="Cheong K."/>
            <person name="Cui S."/>
            <person name="Der J.P."/>
            <person name="Gundlach H."/>
            <person name="Jiao Y."/>
            <person name="Hori C."/>
            <person name="Ishida J.K."/>
            <person name="Kasahara H."/>
            <person name="Kiba T."/>
            <person name="Kim M.S."/>
            <person name="Koo N."/>
            <person name="Laohavisit A."/>
            <person name="Lee Y.H."/>
            <person name="Lumba S."/>
            <person name="McCourt P."/>
            <person name="Mortimer J.C."/>
            <person name="Mutuku J.M."/>
            <person name="Nomura T."/>
            <person name="Sasaki-Sekimoto Y."/>
            <person name="Seto Y."/>
            <person name="Wang Y."/>
            <person name="Wakatake T."/>
            <person name="Sakakibara H."/>
            <person name="Demura T."/>
            <person name="Yamaguchi S."/>
            <person name="Yoneyama K."/>
            <person name="Manabe R.I."/>
            <person name="Nelson D.C."/>
            <person name="Schulman A.H."/>
            <person name="Timko M.P."/>
            <person name="dePamphilis C.W."/>
            <person name="Choi D."/>
            <person name="Shirasu K."/>
        </authorList>
    </citation>
    <scope>NUCLEOTIDE SEQUENCE [LARGE SCALE GENOMIC DNA]</scope>
    <source>
        <strain evidence="2">cv. UVA1</strain>
    </source>
</reference>
<organism evidence="1 2">
    <name type="scientific">Striga asiatica</name>
    <name type="common">Asiatic witchweed</name>
    <name type="synonym">Buchnera asiatica</name>
    <dbReference type="NCBI Taxonomy" id="4170"/>
    <lineage>
        <taxon>Eukaryota</taxon>
        <taxon>Viridiplantae</taxon>
        <taxon>Streptophyta</taxon>
        <taxon>Embryophyta</taxon>
        <taxon>Tracheophyta</taxon>
        <taxon>Spermatophyta</taxon>
        <taxon>Magnoliopsida</taxon>
        <taxon>eudicotyledons</taxon>
        <taxon>Gunneridae</taxon>
        <taxon>Pentapetalae</taxon>
        <taxon>asterids</taxon>
        <taxon>lamiids</taxon>
        <taxon>Lamiales</taxon>
        <taxon>Orobanchaceae</taxon>
        <taxon>Buchnereae</taxon>
        <taxon>Striga</taxon>
    </lineage>
</organism>
<evidence type="ECO:0000313" key="1">
    <source>
        <dbReference type="EMBL" id="GER53409.1"/>
    </source>
</evidence>
<dbReference type="Proteomes" id="UP000325081">
    <property type="component" value="Unassembled WGS sequence"/>
</dbReference>
<accession>A0A5A7R7C4</accession>
<dbReference type="AlphaFoldDB" id="A0A5A7R7C4"/>
<gene>
    <name evidence="1" type="ORF">STAS_30940</name>
</gene>
<name>A0A5A7R7C4_STRAF</name>
<proteinExistence type="predicted"/>
<protein>
    <submittedName>
        <fullName evidence="1">Fucoxanthin-chlorophyll a-c binding protein C</fullName>
    </submittedName>
</protein>
<evidence type="ECO:0000313" key="2">
    <source>
        <dbReference type="Proteomes" id="UP000325081"/>
    </source>
</evidence>